<dbReference type="Gene3D" id="3.30.900.10">
    <property type="entry name" value="HORMA domain"/>
    <property type="match status" value="1"/>
</dbReference>
<evidence type="ECO:0000256" key="1">
    <source>
        <dbReference type="ARBA" id="ARBA00010348"/>
    </source>
</evidence>
<protein>
    <submittedName>
        <fullName evidence="4">HORMA domain-containing protein</fullName>
    </submittedName>
</protein>
<dbReference type="PROSITE" id="PS50815">
    <property type="entry name" value="HORMA"/>
    <property type="match status" value="1"/>
</dbReference>
<dbReference type="InterPro" id="IPR003511">
    <property type="entry name" value="HORMA_dom"/>
</dbReference>
<feature type="region of interest" description="Disordered" evidence="2">
    <location>
        <begin position="189"/>
        <end position="217"/>
    </location>
</feature>
<dbReference type="PANTHER" id="PTHR11842:SF10">
    <property type="entry name" value="MITOTIC SPINDLE ASSEMBLY CHECKPOINT PROTEIN MAD2B"/>
    <property type="match status" value="1"/>
</dbReference>
<dbReference type="InterPro" id="IPR045091">
    <property type="entry name" value="Mad2-like"/>
</dbReference>
<keyword evidence="5" id="KW-1185">Reference proteome</keyword>
<comment type="similarity">
    <text evidence="1">Belongs to the MAD2 family.</text>
</comment>
<dbReference type="OrthoDB" id="21254at2759"/>
<evidence type="ECO:0000313" key="4">
    <source>
        <dbReference type="EMBL" id="KAH0962887.1"/>
    </source>
</evidence>
<dbReference type="InterPro" id="IPR036570">
    <property type="entry name" value="HORMA_dom_sf"/>
</dbReference>
<dbReference type="RefSeq" id="XP_044720400.1">
    <property type="nucleotide sequence ID" value="XM_044863868.1"/>
</dbReference>
<dbReference type="GeneID" id="68354526"/>
<feature type="domain" description="HORMA" evidence="3">
    <location>
        <begin position="16"/>
        <end position="232"/>
    </location>
</feature>
<dbReference type="Pfam" id="PF02301">
    <property type="entry name" value="HORMA"/>
    <property type="match status" value="1"/>
</dbReference>
<evidence type="ECO:0000259" key="3">
    <source>
        <dbReference type="PROSITE" id="PS50815"/>
    </source>
</evidence>
<accession>A0A9P8MXN7</accession>
<dbReference type="GO" id="GO:0016035">
    <property type="term" value="C:zeta DNA polymerase complex"/>
    <property type="evidence" value="ECO:0007669"/>
    <property type="project" value="TreeGrafter"/>
</dbReference>
<dbReference type="SUPFAM" id="SSF56019">
    <property type="entry name" value="The spindle assembly checkpoint protein mad2"/>
    <property type="match status" value="1"/>
</dbReference>
<sequence length="253" mass="26997">MSAPSQPLLLAPPHASALVSSFTSFLTIAIHSLLFHRRLYPPATFLLARAYNLPVHQSRHPAVCAWVRDAVAAVALQIRAAAARRVALAVHDPATLAVVERWVFDLCGFPADPRLVAAAAAEGHDVHGGQDGEQHPVNWTDVHEALRGALRKLAYAGESMPPPPDDSTFSLAIELRDDALAPIQHPQLWLPSEPHLQPPTASNPHQGSALGGASTTPIRSVQAGPLFFECWVEQASRDDASAPSSTDADSKAT</sequence>
<organism evidence="4 5">
    <name type="scientific">Hirsutella rhossiliensis</name>
    <dbReference type="NCBI Taxonomy" id="111463"/>
    <lineage>
        <taxon>Eukaryota</taxon>
        <taxon>Fungi</taxon>
        <taxon>Dikarya</taxon>
        <taxon>Ascomycota</taxon>
        <taxon>Pezizomycotina</taxon>
        <taxon>Sordariomycetes</taxon>
        <taxon>Hypocreomycetidae</taxon>
        <taxon>Hypocreales</taxon>
        <taxon>Ophiocordycipitaceae</taxon>
        <taxon>Hirsutella</taxon>
    </lineage>
</organism>
<dbReference type="Proteomes" id="UP000824596">
    <property type="component" value="Unassembled WGS sequence"/>
</dbReference>
<reference evidence="4" key="1">
    <citation type="submission" date="2021-09" db="EMBL/GenBank/DDBJ databases">
        <title>A high-quality genome of the endoparasitic fungus Hirsutella rhossiliensis with a comparison of Hirsutella genomes reveals transposable elements contributing to genome size variation.</title>
        <authorList>
            <person name="Lin R."/>
            <person name="Jiao Y."/>
            <person name="Sun X."/>
            <person name="Ling J."/>
            <person name="Xie B."/>
            <person name="Cheng X."/>
        </authorList>
    </citation>
    <scope>NUCLEOTIDE SEQUENCE</scope>
    <source>
        <strain evidence="4">HR02</strain>
    </source>
</reference>
<dbReference type="AlphaFoldDB" id="A0A9P8MXN7"/>
<evidence type="ECO:0000313" key="5">
    <source>
        <dbReference type="Proteomes" id="UP000824596"/>
    </source>
</evidence>
<dbReference type="EMBL" id="JAIZPD010000005">
    <property type="protein sequence ID" value="KAH0962887.1"/>
    <property type="molecule type" value="Genomic_DNA"/>
</dbReference>
<dbReference type="PANTHER" id="PTHR11842">
    <property type="entry name" value="MITOTIC SPINDLE ASSEMBLY CHECKPOINT PROTEIN MAD2"/>
    <property type="match status" value="1"/>
</dbReference>
<gene>
    <name evidence="4" type="ORF">HRG_05397</name>
</gene>
<name>A0A9P8MXN7_9HYPO</name>
<proteinExistence type="inferred from homology"/>
<comment type="caution">
    <text evidence="4">The sequence shown here is derived from an EMBL/GenBank/DDBJ whole genome shotgun (WGS) entry which is preliminary data.</text>
</comment>
<evidence type="ECO:0000256" key="2">
    <source>
        <dbReference type="SAM" id="MobiDB-lite"/>
    </source>
</evidence>